<dbReference type="AlphaFoldDB" id="A1AMU3"/>
<dbReference type="Gene3D" id="3.40.50.10330">
    <property type="entry name" value="Probable inorganic polyphosphate/atp-NAD kinase, domain 1"/>
    <property type="match status" value="1"/>
</dbReference>
<name>A1AMU3_PELPD</name>
<sequence length="348" mass="37513">MGGKILTLADSPVVGILANPASGRDVRRLVARASVFPTVEKSNMILRMLSAMGSLGVRDVLMMPDTGGIAARVLHEQETAIARHGRNWPRVRFLEMPIEYGEIDTIRAVEQMVSQGVELIIVMGGDGTHRVVSKACGSTPLVALSTGTNNTFPEIREATVAGLAAGLVATGKVRVEEVSSQNKLLHLELGGRGEEIALVDLCVSTECWVGTRALWQPACLRELFVTFASPSSIGLSSIVGYLRPVERWDPFGVRLLLAPPGEGRFTLSVPIAPGLMQQVGVVEMDELHPRQVCAIGTGRGTIAFDGERSVAFTEQDRPLVRLEMEGPITIDIDRVMRVAAEGHLFICD</sequence>
<reference evidence="1 2" key="1">
    <citation type="submission" date="2006-10" db="EMBL/GenBank/DDBJ databases">
        <title>Complete sequence of chromosome of Pelobacter propionicus DSM 2379.</title>
        <authorList>
            <consortium name="US DOE Joint Genome Institute"/>
            <person name="Copeland A."/>
            <person name="Lucas S."/>
            <person name="Lapidus A."/>
            <person name="Barry K."/>
            <person name="Detter J.C."/>
            <person name="Glavina del Rio T."/>
            <person name="Hammon N."/>
            <person name="Israni S."/>
            <person name="Dalin E."/>
            <person name="Tice H."/>
            <person name="Pitluck S."/>
            <person name="Saunders E."/>
            <person name="Brettin T."/>
            <person name="Bruce D."/>
            <person name="Han C."/>
            <person name="Tapia R."/>
            <person name="Schmutz J."/>
            <person name="Larimer F."/>
            <person name="Land M."/>
            <person name="Hauser L."/>
            <person name="Kyrpides N."/>
            <person name="Kim E."/>
            <person name="Lovley D."/>
            <person name="Richardson P."/>
        </authorList>
    </citation>
    <scope>NUCLEOTIDE SEQUENCE [LARGE SCALE GENOMIC DNA]</scope>
    <source>
        <strain evidence="2">DSM 2379 / NBRC 103807 / OttBd1</strain>
    </source>
</reference>
<dbReference type="Proteomes" id="UP000006732">
    <property type="component" value="Chromosome"/>
</dbReference>
<dbReference type="GO" id="GO:0051287">
    <property type="term" value="F:NAD binding"/>
    <property type="evidence" value="ECO:0007669"/>
    <property type="project" value="UniProtKB-ARBA"/>
</dbReference>
<dbReference type="InterPro" id="IPR017438">
    <property type="entry name" value="ATP-NAD_kinase_N"/>
</dbReference>
<evidence type="ECO:0000313" key="2">
    <source>
        <dbReference type="Proteomes" id="UP000006732"/>
    </source>
</evidence>
<keyword evidence="1" id="KW-0418">Kinase</keyword>
<keyword evidence="1" id="KW-0808">Transferase</keyword>
<keyword evidence="2" id="KW-1185">Reference proteome</keyword>
<dbReference type="InterPro" id="IPR039065">
    <property type="entry name" value="AcoX-like"/>
</dbReference>
<dbReference type="GO" id="GO:0005524">
    <property type="term" value="F:ATP binding"/>
    <property type="evidence" value="ECO:0007669"/>
    <property type="project" value="UniProtKB-ARBA"/>
</dbReference>
<dbReference type="GO" id="GO:0003951">
    <property type="term" value="F:NAD+ kinase activity"/>
    <property type="evidence" value="ECO:0007669"/>
    <property type="project" value="InterPro"/>
</dbReference>
<dbReference type="Pfam" id="PF01513">
    <property type="entry name" value="NAD_kinase"/>
    <property type="match status" value="1"/>
</dbReference>
<dbReference type="PANTHER" id="PTHR40697">
    <property type="entry name" value="ACETOIN CATABOLISM PROTEIN X"/>
    <property type="match status" value="1"/>
</dbReference>
<dbReference type="PANTHER" id="PTHR40697:SF3">
    <property type="entry name" value="ACETOIN CATABOLISM PROTEIN X"/>
    <property type="match status" value="1"/>
</dbReference>
<dbReference type="SUPFAM" id="SSF111331">
    <property type="entry name" value="NAD kinase/diacylglycerol kinase-like"/>
    <property type="match status" value="1"/>
</dbReference>
<protein>
    <submittedName>
        <fullName evidence="1">ATP-NAD/AcoX kinase</fullName>
    </submittedName>
</protein>
<dbReference type="GO" id="GO:0006741">
    <property type="term" value="P:NADP+ biosynthetic process"/>
    <property type="evidence" value="ECO:0007669"/>
    <property type="project" value="InterPro"/>
</dbReference>
<dbReference type="KEGG" id="ppd:Ppro_1038"/>
<dbReference type="InterPro" id="IPR016064">
    <property type="entry name" value="NAD/diacylglycerol_kinase_sf"/>
</dbReference>
<dbReference type="PIRSF" id="PIRSF018567">
    <property type="entry name" value="AcoX"/>
    <property type="match status" value="1"/>
</dbReference>
<dbReference type="EMBL" id="CP000482">
    <property type="protein sequence ID" value="ABK98663.1"/>
    <property type="molecule type" value="Genomic_DNA"/>
</dbReference>
<evidence type="ECO:0000313" key="1">
    <source>
        <dbReference type="EMBL" id="ABK98663.1"/>
    </source>
</evidence>
<dbReference type="eggNOG" id="COG1597">
    <property type="taxonomic scope" value="Bacteria"/>
</dbReference>
<accession>A1AMU3</accession>
<organism evidence="1 2">
    <name type="scientific">Pelobacter propionicus (strain DSM 2379 / NBRC 103807 / OttBd1)</name>
    <dbReference type="NCBI Taxonomy" id="338966"/>
    <lineage>
        <taxon>Bacteria</taxon>
        <taxon>Pseudomonadati</taxon>
        <taxon>Thermodesulfobacteriota</taxon>
        <taxon>Desulfuromonadia</taxon>
        <taxon>Desulfuromonadales</taxon>
        <taxon>Desulfuromonadaceae</taxon>
        <taxon>Pelobacter</taxon>
    </lineage>
</organism>
<dbReference type="OrthoDB" id="4292700at2"/>
<dbReference type="STRING" id="338966.Ppro_1038"/>
<dbReference type="HOGENOM" id="CLU_786821_0_0_7"/>
<dbReference type="InterPro" id="IPR002504">
    <property type="entry name" value="NADK"/>
</dbReference>
<dbReference type="RefSeq" id="WP_011734967.1">
    <property type="nucleotide sequence ID" value="NC_008609.1"/>
</dbReference>
<proteinExistence type="predicted"/>
<dbReference type="InterPro" id="IPR011391">
    <property type="entry name" value="AcoX_kinase"/>
</dbReference>
<gene>
    <name evidence="1" type="ordered locus">Ppro_1038</name>
</gene>